<evidence type="ECO:0000259" key="3">
    <source>
        <dbReference type="Pfam" id="PF18050"/>
    </source>
</evidence>
<feature type="compositionally biased region" description="Low complexity" evidence="1">
    <location>
        <begin position="31"/>
        <end position="60"/>
    </location>
</feature>
<name>A0A7W5JUX9_9ACTN</name>
<evidence type="ECO:0000256" key="2">
    <source>
        <dbReference type="SAM" id="SignalP"/>
    </source>
</evidence>
<dbReference type="PROSITE" id="PS51257">
    <property type="entry name" value="PROKAR_LIPOPROTEIN"/>
    <property type="match status" value="1"/>
</dbReference>
<feature type="chain" id="PRO_5039496647" description="Cyclophilin-like domain-containing protein" evidence="2">
    <location>
        <begin position="23"/>
        <end position="176"/>
    </location>
</feature>
<evidence type="ECO:0000313" key="4">
    <source>
        <dbReference type="EMBL" id="MBB3326761.1"/>
    </source>
</evidence>
<evidence type="ECO:0000313" key="5">
    <source>
        <dbReference type="Proteomes" id="UP000565572"/>
    </source>
</evidence>
<keyword evidence="5" id="KW-1185">Reference proteome</keyword>
<dbReference type="AlphaFoldDB" id="A0A7W5JUX9"/>
<comment type="caution">
    <text evidence="4">The sequence shown here is derived from an EMBL/GenBank/DDBJ whole genome shotgun (WGS) entry which is preliminary data.</text>
</comment>
<dbReference type="Proteomes" id="UP000565572">
    <property type="component" value="Unassembled WGS sequence"/>
</dbReference>
<dbReference type="EMBL" id="JACHZG010000001">
    <property type="protein sequence ID" value="MBB3326761.1"/>
    <property type="molecule type" value="Genomic_DNA"/>
</dbReference>
<accession>A0A7W5JUX9</accession>
<feature type="domain" description="Cyclophilin-like" evidence="3">
    <location>
        <begin position="64"/>
        <end position="172"/>
    </location>
</feature>
<dbReference type="Pfam" id="PF18050">
    <property type="entry name" value="Cyclophil_like2"/>
    <property type="match status" value="1"/>
</dbReference>
<organism evidence="4 5">
    <name type="scientific">Microlunatus antarcticus</name>
    <dbReference type="NCBI Taxonomy" id="53388"/>
    <lineage>
        <taxon>Bacteria</taxon>
        <taxon>Bacillati</taxon>
        <taxon>Actinomycetota</taxon>
        <taxon>Actinomycetes</taxon>
        <taxon>Propionibacteriales</taxon>
        <taxon>Propionibacteriaceae</taxon>
        <taxon>Microlunatus</taxon>
    </lineage>
</organism>
<dbReference type="InterPro" id="IPR029000">
    <property type="entry name" value="Cyclophilin-like_dom_sf"/>
</dbReference>
<dbReference type="RefSeq" id="WP_183337645.1">
    <property type="nucleotide sequence ID" value="NZ_JACHZG010000001.1"/>
</dbReference>
<feature type="region of interest" description="Disordered" evidence="1">
    <location>
        <begin position="97"/>
        <end position="118"/>
    </location>
</feature>
<gene>
    <name evidence="4" type="ORF">FHX39_001705</name>
</gene>
<protein>
    <recommendedName>
        <fullName evidence="3">Cyclophilin-like domain-containing protein</fullName>
    </recommendedName>
</protein>
<proteinExistence type="predicted"/>
<feature type="signal peptide" evidence="2">
    <location>
        <begin position="1"/>
        <end position="22"/>
    </location>
</feature>
<evidence type="ECO:0000256" key="1">
    <source>
        <dbReference type="SAM" id="MobiDB-lite"/>
    </source>
</evidence>
<dbReference type="SUPFAM" id="SSF50891">
    <property type="entry name" value="Cyclophilin-like"/>
    <property type="match status" value="1"/>
</dbReference>
<dbReference type="Gene3D" id="2.40.100.20">
    <property type="match status" value="1"/>
</dbReference>
<keyword evidence="2" id="KW-0732">Signal</keyword>
<feature type="region of interest" description="Disordered" evidence="1">
    <location>
        <begin position="20"/>
        <end position="60"/>
    </location>
</feature>
<reference evidence="4 5" key="1">
    <citation type="submission" date="2020-08" db="EMBL/GenBank/DDBJ databases">
        <title>Sequencing the genomes of 1000 actinobacteria strains.</title>
        <authorList>
            <person name="Klenk H.-P."/>
        </authorList>
    </citation>
    <scope>NUCLEOTIDE SEQUENCE [LARGE SCALE GENOMIC DNA]</scope>
    <source>
        <strain evidence="4 5">DSM 11053</strain>
    </source>
</reference>
<sequence length="176" mass="18310">MRPTLRLLLAALVLGSACSVGPGDSPAASEPTPARTPTGPGTSSPRAPSPTRSTSPGVTPVRVVVGGRTFAAELFDNPTARDLADRLPLTVAMDDLHGTEKTGGLPQALTTDGAPRGSDPDVGEIGYYAPGRDLVFYYGDMGYYPGIVRIGRFDESIARLVDEGDGVSVRVEVQTP</sequence>
<dbReference type="InterPro" id="IPR041183">
    <property type="entry name" value="Cyclophilin-like"/>
</dbReference>